<feature type="region of interest" description="Disordered" evidence="2">
    <location>
        <begin position="666"/>
        <end position="798"/>
    </location>
</feature>
<dbReference type="EMBL" id="JAACJK010000164">
    <property type="protein sequence ID" value="KAF5324833.1"/>
    <property type="molecule type" value="Genomic_DNA"/>
</dbReference>
<feature type="compositionally biased region" description="Pro residues" evidence="2">
    <location>
        <begin position="284"/>
        <end position="303"/>
    </location>
</feature>
<protein>
    <recommendedName>
        <fullName evidence="1">Histone H1</fullName>
    </recommendedName>
</protein>
<gene>
    <name evidence="4" type="ORF">D9611_004251</name>
</gene>
<evidence type="ECO:0000259" key="3">
    <source>
        <dbReference type="PROSITE" id="PS51504"/>
    </source>
</evidence>
<comment type="caution">
    <text evidence="4">The sequence shown here is derived from an EMBL/GenBank/DDBJ whole genome shotgun (WGS) entry which is preliminary data.</text>
</comment>
<dbReference type="OrthoDB" id="5863171at2759"/>
<feature type="compositionally biased region" description="Low complexity" evidence="2">
    <location>
        <begin position="666"/>
        <end position="679"/>
    </location>
</feature>
<feature type="compositionally biased region" description="Low complexity" evidence="2">
    <location>
        <begin position="266"/>
        <end position="283"/>
    </location>
</feature>
<feature type="compositionally biased region" description="Low complexity" evidence="2">
    <location>
        <begin position="429"/>
        <end position="438"/>
    </location>
</feature>
<dbReference type="SMART" id="SM00526">
    <property type="entry name" value="H15"/>
    <property type="match status" value="1"/>
</dbReference>
<dbReference type="SUPFAM" id="SSF46785">
    <property type="entry name" value="Winged helix' DNA-binding domain"/>
    <property type="match status" value="1"/>
</dbReference>
<evidence type="ECO:0000313" key="5">
    <source>
        <dbReference type="Proteomes" id="UP000541558"/>
    </source>
</evidence>
<accession>A0A8H5BLV5</accession>
<feature type="compositionally biased region" description="Pro residues" evidence="2">
    <location>
        <begin position="751"/>
        <end position="772"/>
    </location>
</feature>
<feature type="region of interest" description="Disordered" evidence="2">
    <location>
        <begin position="82"/>
        <end position="245"/>
    </location>
</feature>
<feature type="compositionally biased region" description="Low complexity" evidence="2">
    <location>
        <begin position="705"/>
        <end position="737"/>
    </location>
</feature>
<feature type="compositionally biased region" description="Low complexity" evidence="2">
    <location>
        <begin position="773"/>
        <end position="796"/>
    </location>
</feature>
<proteinExistence type="predicted"/>
<feature type="region of interest" description="Disordered" evidence="2">
    <location>
        <begin position="262"/>
        <end position="316"/>
    </location>
</feature>
<name>A0A8H5BLV5_9AGAR</name>
<feature type="compositionally biased region" description="Polar residues" evidence="2">
    <location>
        <begin position="408"/>
        <end position="419"/>
    </location>
</feature>
<keyword evidence="5" id="KW-1185">Reference proteome</keyword>
<reference evidence="4 5" key="1">
    <citation type="journal article" date="2020" name="ISME J.">
        <title>Uncovering the hidden diversity of litter-decomposition mechanisms in mushroom-forming fungi.</title>
        <authorList>
            <person name="Floudas D."/>
            <person name="Bentzer J."/>
            <person name="Ahren D."/>
            <person name="Johansson T."/>
            <person name="Persson P."/>
            <person name="Tunlid A."/>
        </authorList>
    </citation>
    <scope>NUCLEOTIDE SEQUENCE [LARGE SCALE GENOMIC DNA]</scope>
    <source>
        <strain evidence="4 5">CBS 175.51</strain>
    </source>
</reference>
<feature type="compositionally biased region" description="Pro residues" evidence="2">
    <location>
        <begin position="222"/>
        <end position="239"/>
    </location>
</feature>
<dbReference type="GO" id="GO:0003677">
    <property type="term" value="F:DNA binding"/>
    <property type="evidence" value="ECO:0007669"/>
    <property type="project" value="InterPro"/>
</dbReference>
<dbReference type="GO" id="GO:0000786">
    <property type="term" value="C:nucleosome"/>
    <property type="evidence" value="ECO:0007669"/>
    <property type="project" value="InterPro"/>
</dbReference>
<feature type="region of interest" description="Disordered" evidence="2">
    <location>
        <begin position="823"/>
        <end position="869"/>
    </location>
</feature>
<evidence type="ECO:0000256" key="2">
    <source>
        <dbReference type="SAM" id="MobiDB-lite"/>
    </source>
</evidence>
<feature type="compositionally biased region" description="Low complexity" evidence="2">
    <location>
        <begin position="162"/>
        <end position="221"/>
    </location>
</feature>
<feature type="compositionally biased region" description="Polar residues" evidence="2">
    <location>
        <begin position="823"/>
        <end position="840"/>
    </location>
</feature>
<dbReference type="Gene3D" id="1.10.10.10">
    <property type="entry name" value="Winged helix-like DNA-binding domain superfamily/Winged helix DNA-binding domain"/>
    <property type="match status" value="1"/>
</dbReference>
<dbReference type="Proteomes" id="UP000541558">
    <property type="component" value="Unassembled WGS sequence"/>
</dbReference>
<dbReference type="AlphaFoldDB" id="A0A8H5BLV5"/>
<feature type="domain" description="H15" evidence="3">
    <location>
        <begin position="315"/>
        <end position="384"/>
    </location>
</feature>
<feature type="compositionally biased region" description="Basic and acidic residues" evidence="2">
    <location>
        <begin position="137"/>
        <end position="149"/>
    </location>
</feature>
<sequence>MQVAGSAYPASQPLYPYPNHYHHHHHPIPVAHDHELKRQYLTLLPPQQIIEICLNFDVHVPPYVKASIWPIDLSSAIAGLRKQAAEKPSQDAEGQAKNSSSSTGDEDIGGGAIMDSLTRSPSLEPSPAPESEQPKASIEEPRPPDKEAATEDQETATPQPDAPDSSSISVASSTSSTSSVADAPTTTTEEESPSTSSSSSASTSTPTPSTTTPAAESASHHPQPPPSAPTPAAPPPAQPVPVAYPHQPYGYPYAPYYPPPPPGYPYPHHQYPAYPHQQPHAHAYPPPPPPAALPPVPPPPAQPMPMMQDGQSPDDLPSYEEMIVEALMDTNDPEGCAPKDLFTWMAARYPVQSNFRPSASQALQKAYKRGRLEKSSNNKYRLNAAWEGGNTSRRTTRRPQTHTHTITSSNNAAPSSPFTNAPLVHHHQQPQQQQHHQQTYAYSTYPYPQSAYSSFSQQQQTTAASTTAATTASTSTQQPVAPVAASTSTATASTSEPKSADVQDKEVNDAYEAAQSILKAINFGSLLQLPADETQEGVAARGTDHTVPVQPYQQPQPNAVAGSSGTSTSVAMGAASISAAQTVQHQPHTLLAALNGAQLSAATGAGQVPGGVAGSAAGVSQSSRADLQAQLALLAAQLTELVRVDDGATTAQSGLPVPPVVRQMEVQTQQPQQQGMYYQPQPPVVSQPTLSQHVSPYAPQGAPIQLPHQMQQHQTQAQPQLQPQQQHQPQAQAPAPASFVDNSAPMAGLYPPSPPPQTQPPVHPTQPQPQPQPQDGQQQQSHQPQLHQFQPSQAQQHAEISHVHMNGTVGHQHHQFNAAQSTTNTTMTGGEQSMPDQASSPALEEMEFMDDSALDGEYSEDDEDMEEVI</sequence>
<feature type="compositionally biased region" description="Acidic residues" evidence="2">
    <location>
        <begin position="844"/>
        <end position="869"/>
    </location>
</feature>
<feature type="region of interest" description="Disordered" evidence="2">
    <location>
        <begin position="470"/>
        <end position="504"/>
    </location>
</feature>
<dbReference type="PROSITE" id="PS51504">
    <property type="entry name" value="H15"/>
    <property type="match status" value="1"/>
</dbReference>
<feature type="compositionally biased region" description="Low complexity" evidence="2">
    <location>
        <begin position="470"/>
        <end position="495"/>
    </location>
</feature>
<dbReference type="InterPro" id="IPR036388">
    <property type="entry name" value="WH-like_DNA-bd_sf"/>
</dbReference>
<dbReference type="InterPro" id="IPR036390">
    <property type="entry name" value="WH_DNA-bd_sf"/>
</dbReference>
<feature type="region of interest" description="Disordered" evidence="2">
    <location>
        <begin position="367"/>
        <end position="438"/>
    </location>
</feature>
<evidence type="ECO:0000313" key="4">
    <source>
        <dbReference type="EMBL" id="KAF5324833.1"/>
    </source>
</evidence>
<dbReference type="Pfam" id="PF00538">
    <property type="entry name" value="Linker_histone"/>
    <property type="match status" value="1"/>
</dbReference>
<organism evidence="4 5">
    <name type="scientific">Ephemerocybe angulata</name>
    <dbReference type="NCBI Taxonomy" id="980116"/>
    <lineage>
        <taxon>Eukaryota</taxon>
        <taxon>Fungi</taxon>
        <taxon>Dikarya</taxon>
        <taxon>Basidiomycota</taxon>
        <taxon>Agaricomycotina</taxon>
        <taxon>Agaricomycetes</taxon>
        <taxon>Agaricomycetidae</taxon>
        <taxon>Agaricales</taxon>
        <taxon>Agaricineae</taxon>
        <taxon>Psathyrellaceae</taxon>
        <taxon>Ephemerocybe</taxon>
    </lineage>
</organism>
<dbReference type="GO" id="GO:0006334">
    <property type="term" value="P:nucleosome assembly"/>
    <property type="evidence" value="ECO:0007669"/>
    <property type="project" value="InterPro"/>
</dbReference>
<feature type="compositionally biased region" description="Low complexity" evidence="2">
    <location>
        <begin position="120"/>
        <end position="136"/>
    </location>
</feature>
<dbReference type="InterPro" id="IPR005818">
    <property type="entry name" value="Histone_H1/H5_H15"/>
</dbReference>
<evidence type="ECO:0000256" key="1">
    <source>
        <dbReference type="ARBA" id="ARBA00020833"/>
    </source>
</evidence>